<evidence type="ECO:0000313" key="3">
    <source>
        <dbReference type="EMBL" id="AAF07401.1"/>
    </source>
</evidence>
<dbReference type="PATRIC" id="fig|224326.49.peg.252"/>
<feature type="compositionally biased region" description="Polar residues" evidence="2">
    <location>
        <begin position="89"/>
        <end position="105"/>
    </location>
</feature>
<dbReference type="PROSITE" id="PS51257">
    <property type="entry name" value="PROKAR_LIPOPROTEIN"/>
    <property type="match status" value="1"/>
</dbReference>
<dbReference type="AlphaFoldDB" id="H7C7R2"/>
<keyword evidence="5" id="KW-1185">Reference proteome</keyword>
<evidence type="ECO:0000256" key="2">
    <source>
        <dbReference type="SAM" id="MobiDB-lite"/>
    </source>
</evidence>
<organism evidence="3 5">
    <name type="scientific">Borreliella burgdorferi (strain ATCC 35210 / DSM 4680 / CIP 102532 / B31)</name>
    <name type="common">Borrelia burgdorferi</name>
    <dbReference type="NCBI Taxonomy" id="224326"/>
    <lineage>
        <taxon>Bacteria</taxon>
        <taxon>Pseudomonadati</taxon>
        <taxon>Spirochaetota</taxon>
        <taxon>Spirochaetia</taxon>
        <taxon>Spirochaetales</taxon>
        <taxon>Borreliaceae</taxon>
        <taxon>Borreliella</taxon>
    </lineage>
</organism>
<dbReference type="EMBL" id="AE001575">
    <property type="protein sequence ID" value="AAF07401.1"/>
    <property type="molecule type" value="Genomic_DNA"/>
</dbReference>
<keyword evidence="3" id="KW-0614">Plasmid</keyword>
<geneLocation type="plasmid" evidence="3 5">
    <name>cp32-1</name>
</geneLocation>
<dbReference type="Pfam" id="PF06780">
    <property type="entry name" value="Erp_C"/>
    <property type="match status" value="1"/>
</dbReference>
<dbReference type="RefSeq" id="WP_010883724.1">
    <property type="nucleotide sequence ID" value="NC_000948.1"/>
</dbReference>
<dbReference type="EMBL" id="AE001580">
    <property type="protein sequence ID" value="AAF07625.1"/>
    <property type="molecule type" value="Genomic_DNA"/>
</dbReference>
<reference evidence="3 5" key="2">
    <citation type="journal article" date="2000" name="Mol. Microbiol.">
        <title>A bacterial genome in flux: the twelve linear and nine circular extrachromosomal DNAs in an infectious isolate of the Lyme disease spirochete Borrelia burgdorferi.</title>
        <authorList>
            <person name="Casjens S."/>
            <person name="Palmer N."/>
            <person name="van Vugt R."/>
            <person name="Huang W.M."/>
            <person name="Stevenson B."/>
            <person name="Rosa P."/>
            <person name="Lathigra R."/>
            <person name="Sutton G."/>
            <person name="Peterson J."/>
            <person name="Dodson R.J."/>
            <person name="Haft D."/>
            <person name="Hickey E."/>
            <person name="Gwinn M."/>
            <person name="White O."/>
            <person name="Fraser C.M."/>
        </authorList>
    </citation>
    <scope>NUCLEOTIDE SEQUENCE [LARGE SCALE GENOMIC DNA]</scope>
    <source>
        <strain evidence="5">ATCC 35210 / B31 / CIP 102532 / DSM 4680</strain>
        <strain evidence="3">B31</strain>
        <plasmid evidence="5">Plasmid cp32-1</plasmid>
        <plasmid evidence="5">Plasmid cp32-8</plasmid>
    </source>
</reference>
<feature type="compositionally biased region" description="Basic and acidic residues" evidence="2">
    <location>
        <begin position="47"/>
        <end position="80"/>
    </location>
</feature>
<keyword evidence="1" id="KW-0175">Coiled coil</keyword>
<evidence type="ECO:0000256" key="1">
    <source>
        <dbReference type="SAM" id="Coils"/>
    </source>
</evidence>
<gene>
    <name evidence="3" type="primary">erpB1</name>
    <name evidence="4" type="synonym">erpB8</name>
    <name evidence="4" type="ordered locus">BB_L40</name>
    <name evidence="3" type="ordered locus">BB_P39</name>
</gene>
<evidence type="ECO:0000313" key="5">
    <source>
        <dbReference type="Proteomes" id="UP000001807"/>
    </source>
</evidence>
<sequence>MNKKTIIICAVFALILSCKNYAIKDLEQNAKGKIKGFIDKALDPAKDKITSSSSKVDELARKLQEEDKIKGVEENNKDELMQGDDPNSGVINSSPVLPENSQDNTPILKAAEQSDGQQEEKVKKVEESEAKVEGKEEKQENTEERNKQELAKQEEEQQKRKAEQEKQKREEEQERQKREEEQERKAKAEKEAKEKAERQKQEEQQKRKAEKEREEQRKEAEKRQVDNEIRTLTGKIDEINRNIDVIKEQTSVGAQGVIDRITGPVYDDFTDGNKAIYKTWGDLEDDNDEGLGKLLKELSDTRHNLRTKLNEGNKAYIIDTRSTEPQLKENVSVSEIKSDLDELKSKLEEVKEYLEDKDNFEEIKEYVAGSEDNYDEED</sequence>
<dbReference type="KEGG" id="bbu:BB_P39"/>
<accession>H7C7R2</accession>
<protein>
    <submittedName>
        <fullName evidence="3">ErpB1 protein</fullName>
    </submittedName>
    <submittedName>
        <fullName evidence="4">ErpB8 protein</fullName>
    </submittedName>
</protein>
<dbReference type="HOGENOM" id="CLU_053097_0_0_12"/>
<evidence type="ECO:0000313" key="4">
    <source>
        <dbReference type="EMBL" id="AAF07625.1"/>
    </source>
</evidence>
<dbReference type="Proteomes" id="UP000001807">
    <property type="component" value="Plasmid cp32-1"/>
</dbReference>
<proteinExistence type="predicted"/>
<feature type="coiled-coil region" evidence="1">
    <location>
        <begin position="295"/>
        <end position="363"/>
    </location>
</feature>
<dbReference type="EnsemblBacteria" id="AAF07401">
    <property type="protein sequence ID" value="AAF07401"/>
    <property type="gene ID" value="BB_P39"/>
</dbReference>
<reference evidence="5" key="1">
    <citation type="journal article" date="1997" name="Nature">
        <title>Genomic sequence of a Lyme disease spirochaete, Borrelia burgdorferi.</title>
        <authorList>
            <person name="Fraser C.M."/>
            <person name="Casjens S."/>
            <person name="Huang W.M."/>
            <person name="Sutton G.G."/>
            <person name="Clayton R."/>
            <person name="Lathigra R."/>
            <person name="White O."/>
            <person name="Ketchum K.A."/>
            <person name="Dodson R."/>
            <person name="Hickey E.K."/>
            <person name="Gwinn M."/>
            <person name="Dougherty B."/>
            <person name="Tomb J.F."/>
            <person name="Fleischmann R.D."/>
            <person name="Richardson D."/>
            <person name="Peterson J."/>
            <person name="Kerlavage A.R."/>
            <person name="Quackenbush J."/>
            <person name="Salzberg S."/>
            <person name="Hanson M."/>
            <person name="van Vugt R."/>
            <person name="Palmer N."/>
            <person name="Adams M.D."/>
            <person name="Gocayne J."/>
            <person name="Weidman J."/>
            <person name="Utterback T."/>
            <person name="Watthey L."/>
            <person name="McDonald L."/>
            <person name="Artiach P."/>
            <person name="Bowman C."/>
            <person name="Garland S."/>
            <person name="Fuji C."/>
            <person name="Cotton M.D."/>
            <person name="Horst K."/>
            <person name="Roberts K."/>
            <person name="Hatch B."/>
            <person name="Smith H.O."/>
            <person name="Venter J.C."/>
        </authorList>
    </citation>
    <scope>NUCLEOTIDE SEQUENCE [LARGE SCALE GENOMIC DNA]</scope>
    <source>
        <strain evidence="5">ATCC 35210 / B31 / CIP 102532 / DSM 4680</strain>
        <plasmid evidence="5">Plasmid cp32-1</plasmid>
        <plasmid evidence="5">Plasmid cp32-8</plasmid>
    </source>
</reference>
<geneLocation type="plasmid" evidence="4 5">
    <name>cp32-8</name>
</geneLocation>
<dbReference type="KEGG" id="bbu:BB_L40"/>
<dbReference type="OrthoDB" id="352921at2"/>
<reference evidence="3" key="3">
    <citation type="submission" date="2011-11" db="EMBL/GenBank/DDBJ databases">
        <authorList>
            <person name="Mongodin E.F."/>
            <person name="Fraser-Liggett C.M."/>
            <person name="Qiu W.-G."/>
            <person name="Dunn J.J."/>
            <person name="Luft B.J."/>
            <person name="Schutzer S.E."/>
            <person name="Casjens S.R."/>
        </authorList>
    </citation>
    <scope>NUCLEOTIDE SEQUENCE</scope>
    <source>
        <strain evidence="3">B31</strain>
        <plasmid evidence="3">cp32-1</plasmid>
        <plasmid evidence="4">cp32-8</plasmid>
    </source>
</reference>
<dbReference type="InterPro" id="IPR009618">
    <property type="entry name" value="Erp"/>
</dbReference>
<dbReference type="EnsemblBacteria" id="AAF07625">
    <property type="protein sequence ID" value="AAF07625"/>
    <property type="gene ID" value="BB_L40"/>
</dbReference>
<feature type="compositionally biased region" description="Basic and acidic residues" evidence="2">
    <location>
        <begin position="118"/>
        <end position="226"/>
    </location>
</feature>
<feature type="region of interest" description="Disordered" evidence="2">
    <location>
        <begin position="47"/>
        <end position="226"/>
    </location>
</feature>
<name>H7C7R2_BORBU</name>
<dbReference type="Proteomes" id="UP000001807">
    <property type="component" value="Plasmid cp32-8"/>
</dbReference>